<accession>A0ABP8HTR5</accession>
<dbReference type="RefSeq" id="WP_345538505.1">
    <property type="nucleotide sequence ID" value="NZ_BAABGJ010000027.1"/>
</dbReference>
<sequence>MQHTFPFPSPRGLRPSAGRRAARCLLAFTVAILVGCGGGGGGGGLPIAWPQGSAGPDTGANPNPSGAATMSVDERSASTLRVAQKYQALLDSGASKPWEELKAYVLAQPEYQEAEIGNDALWARFKDGRQFLYTDNLRPLPRPLSIGKLAKSTERAGDRAALKTAAANAKGEVPGSDTAVFLAADDQGTFNYGKATQTEVADMLQERGWKIAPQRDLTVDALMSLKGSAIGILYLTAHSAVIGPLFGKEFGVITETLTSDDLDKRYQAELDAGELIYHRSRNLLREVFQDQQRPRYGVTAAFVRKHLNFSPNSLVVMLSCDSGSEEAAGFRSALTDAGAGTIIGWAGSSNDVGHMAMKVMFDRMTAADKVDPKDPPNRAFDLDAVWDYLGKRGYEEGGVAYTSNLLVTPSGEPGGSPAFVKRFGNGFDLTNPVITELEAGWKDKMFVHGNFGTQAGEVSVGGTQVAVSQWGDDRIEVELPTGENDPPGSLGEVVVKARDRTSNKRVLTSWRGKVDYVYETVPYPGTTGTLTSTVTVDLHVRGDAHELRKEVDGTLLRGTRTFVPASDTKVSYRASGTNAGGIITTTWSGSGNIPFKGNALEGNSLVLNGSIDAVGRLFKLSPALLSEDLLDERLTTVAGTTDKKTYLTFYTNALGYTDAFGGDLVSYGTAFPFDAAGNVAPYNKRIAVPTLPADMGWMTVKTGGLTASPAFDDAIGR</sequence>
<name>A0ABP8HTR5_9BURK</name>
<organism evidence="2 3">
    <name type="scientific">Variovorax defluvii</name>
    <dbReference type="NCBI Taxonomy" id="913761"/>
    <lineage>
        <taxon>Bacteria</taxon>
        <taxon>Pseudomonadati</taxon>
        <taxon>Pseudomonadota</taxon>
        <taxon>Betaproteobacteria</taxon>
        <taxon>Burkholderiales</taxon>
        <taxon>Comamonadaceae</taxon>
        <taxon>Variovorax</taxon>
    </lineage>
</organism>
<dbReference type="Gene3D" id="2.60.40.10">
    <property type="entry name" value="Immunoglobulins"/>
    <property type="match status" value="1"/>
</dbReference>
<evidence type="ECO:0000313" key="2">
    <source>
        <dbReference type="EMBL" id="GAA4344315.1"/>
    </source>
</evidence>
<feature type="region of interest" description="Disordered" evidence="1">
    <location>
        <begin position="48"/>
        <end position="70"/>
    </location>
</feature>
<keyword evidence="3" id="KW-1185">Reference proteome</keyword>
<comment type="caution">
    <text evidence="2">The sequence shown here is derived from an EMBL/GenBank/DDBJ whole genome shotgun (WGS) entry which is preliminary data.</text>
</comment>
<reference evidence="3" key="1">
    <citation type="journal article" date="2019" name="Int. J. Syst. Evol. Microbiol.">
        <title>The Global Catalogue of Microorganisms (GCM) 10K type strain sequencing project: providing services to taxonomists for standard genome sequencing and annotation.</title>
        <authorList>
            <consortium name="The Broad Institute Genomics Platform"/>
            <consortium name="The Broad Institute Genome Sequencing Center for Infectious Disease"/>
            <person name="Wu L."/>
            <person name="Ma J."/>
        </authorList>
    </citation>
    <scope>NUCLEOTIDE SEQUENCE [LARGE SCALE GENOMIC DNA]</scope>
    <source>
        <strain evidence="3">JCM 17804</strain>
    </source>
</reference>
<dbReference type="EMBL" id="BAABGJ010000027">
    <property type="protein sequence ID" value="GAA4344315.1"/>
    <property type="molecule type" value="Genomic_DNA"/>
</dbReference>
<gene>
    <name evidence="2" type="ORF">GCM10023165_27340</name>
</gene>
<dbReference type="InterPro" id="IPR013783">
    <property type="entry name" value="Ig-like_fold"/>
</dbReference>
<dbReference type="Proteomes" id="UP001500975">
    <property type="component" value="Unassembled WGS sequence"/>
</dbReference>
<protein>
    <recommendedName>
        <fullName evidence="4">Gingipain domain-containing protein</fullName>
    </recommendedName>
</protein>
<evidence type="ECO:0008006" key="4">
    <source>
        <dbReference type="Google" id="ProtNLM"/>
    </source>
</evidence>
<evidence type="ECO:0000313" key="3">
    <source>
        <dbReference type="Proteomes" id="UP001500975"/>
    </source>
</evidence>
<proteinExistence type="predicted"/>
<evidence type="ECO:0000256" key="1">
    <source>
        <dbReference type="SAM" id="MobiDB-lite"/>
    </source>
</evidence>